<feature type="compositionally biased region" description="Basic and acidic residues" evidence="1">
    <location>
        <begin position="68"/>
        <end position="79"/>
    </location>
</feature>
<feature type="region of interest" description="Disordered" evidence="1">
    <location>
        <begin position="1"/>
        <end position="44"/>
    </location>
</feature>
<gene>
    <name evidence="2" type="ORF">C6P46_001452</name>
</gene>
<dbReference type="Proteomes" id="UP000777482">
    <property type="component" value="Unassembled WGS sequence"/>
</dbReference>
<organism evidence="2 3">
    <name type="scientific">Rhodotorula mucilaginosa</name>
    <name type="common">Yeast</name>
    <name type="synonym">Rhodotorula rubra</name>
    <dbReference type="NCBI Taxonomy" id="5537"/>
    <lineage>
        <taxon>Eukaryota</taxon>
        <taxon>Fungi</taxon>
        <taxon>Dikarya</taxon>
        <taxon>Basidiomycota</taxon>
        <taxon>Pucciniomycotina</taxon>
        <taxon>Microbotryomycetes</taxon>
        <taxon>Sporidiobolales</taxon>
        <taxon>Sporidiobolaceae</taxon>
        <taxon>Rhodotorula</taxon>
    </lineage>
</organism>
<dbReference type="AlphaFoldDB" id="A0A9P6W5G8"/>
<feature type="compositionally biased region" description="Basic and acidic residues" evidence="1">
    <location>
        <begin position="15"/>
        <end position="44"/>
    </location>
</feature>
<dbReference type="EMBL" id="PUHQ01000014">
    <property type="protein sequence ID" value="KAG0664407.1"/>
    <property type="molecule type" value="Genomic_DNA"/>
</dbReference>
<comment type="caution">
    <text evidence="2">The sequence shown here is derived from an EMBL/GenBank/DDBJ whole genome shotgun (WGS) entry which is preliminary data.</text>
</comment>
<evidence type="ECO:0000256" key="1">
    <source>
        <dbReference type="SAM" id="MobiDB-lite"/>
    </source>
</evidence>
<evidence type="ECO:0000313" key="2">
    <source>
        <dbReference type="EMBL" id="KAG0664407.1"/>
    </source>
</evidence>
<evidence type="ECO:0000313" key="3">
    <source>
        <dbReference type="Proteomes" id="UP000777482"/>
    </source>
</evidence>
<reference evidence="2 3" key="1">
    <citation type="submission" date="2020-11" db="EMBL/GenBank/DDBJ databases">
        <title>Kefir isolates.</title>
        <authorList>
            <person name="Marcisauskas S."/>
            <person name="Kim Y."/>
            <person name="Blasche S."/>
        </authorList>
    </citation>
    <scope>NUCLEOTIDE SEQUENCE [LARGE SCALE GENOMIC DNA]</scope>
    <source>
        <strain evidence="2 3">KR</strain>
    </source>
</reference>
<sequence length="151" mass="16493">MHLASRSRARAAVVAEKDRSRARENLELQREESPLAEPRNDSLADRFCQLPRRQSRLQDGIINQLTSERAHTEARESHSSRCPRRGRQLELSDQGNIRPSTCATRHVLPAVSDALPDYATLSSMQQLVSAGGCTSLQGGGAGSASSKFLLA</sequence>
<protein>
    <submittedName>
        <fullName evidence="2">Uncharacterized protein</fullName>
    </submittedName>
</protein>
<feature type="region of interest" description="Disordered" evidence="1">
    <location>
        <begin position="65"/>
        <end position="92"/>
    </location>
</feature>
<name>A0A9P6W5G8_RHOMI</name>
<accession>A0A9P6W5G8</accession>
<proteinExistence type="predicted"/>
<keyword evidence="3" id="KW-1185">Reference proteome</keyword>